<name>A0AAV5TT37_9BILA</name>
<feature type="non-terminal residue" evidence="1">
    <location>
        <position position="1"/>
    </location>
</feature>
<dbReference type="EMBL" id="BTSX01000004">
    <property type="protein sequence ID" value="GMS97173.1"/>
    <property type="molecule type" value="Genomic_DNA"/>
</dbReference>
<dbReference type="AlphaFoldDB" id="A0AAV5TT37"/>
<accession>A0AAV5TT37</accession>
<evidence type="ECO:0000313" key="2">
    <source>
        <dbReference type="Proteomes" id="UP001432027"/>
    </source>
</evidence>
<protein>
    <submittedName>
        <fullName evidence="1">Uncharacterized protein</fullName>
    </submittedName>
</protein>
<reference evidence="1" key="1">
    <citation type="submission" date="2023-10" db="EMBL/GenBank/DDBJ databases">
        <title>Genome assembly of Pristionchus species.</title>
        <authorList>
            <person name="Yoshida K."/>
            <person name="Sommer R.J."/>
        </authorList>
    </citation>
    <scope>NUCLEOTIDE SEQUENCE</scope>
    <source>
        <strain evidence="1">RS0144</strain>
    </source>
</reference>
<comment type="caution">
    <text evidence="1">The sequence shown here is derived from an EMBL/GenBank/DDBJ whole genome shotgun (WGS) entry which is preliminary data.</text>
</comment>
<gene>
    <name evidence="1" type="ORF">PENTCL1PPCAC_19348</name>
</gene>
<keyword evidence="2" id="KW-1185">Reference proteome</keyword>
<evidence type="ECO:0000313" key="1">
    <source>
        <dbReference type="EMBL" id="GMS97173.1"/>
    </source>
</evidence>
<organism evidence="1 2">
    <name type="scientific">Pristionchus entomophagus</name>
    <dbReference type="NCBI Taxonomy" id="358040"/>
    <lineage>
        <taxon>Eukaryota</taxon>
        <taxon>Metazoa</taxon>
        <taxon>Ecdysozoa</taxon>
        <taxon>Nematoda</taxon>
        <taxon>Chromadorea</taxon>
        <taxon>Rhabditida</taxon>
        <taxon>Rhabditina</taxon>
        <taxon>Diplogasteromorpha</taxon>
        <taxon>Diplogasteroidea</taxon>
        <taxon>Neodiplogasteridae</taxon>
        <taxon>Pristionchus</taxon>
    </lineage>
</organism>
<dbReference type="Proteomes" id="UP001432027">
    <property type="component" value="Unassembled WGS sequence"/>
</dbReference>
<proteinExistence type="predicted"/>
<sequence>AMLGHLSQCIGRRIEHTVFISDYGTQSDFEALSELLGTTQFGELRITIARLSDEVADQLLSEIERHNVLKLTLLVREVTCSNPASMLIKLSSHVQSLHIDQPHLCGKQQKKKQQRKKNNNLCRF</sequence>